<feature type="transmembrane region" description="Helical" evidence="6">
    <location>
        <begin position="547"/>
        <end position="563"/>
    </location>
</feature>
<keyword evidence="3 6" id="KW-0812">Transmembrane</keyword>
<keyword evidence="4 6" id="KW-1133">Transmembrane helix</keyword>
<dbReference type="PANTHER" id="PTHR43243:SF4">
    <property type="entry name" value="CATIONIC AMINO ACID TRANSPORTER 4"/>
    <property type="match status" value="1"/>
</dbReference>
<dbReference type="Gene3D" id="1.20.1740.10">
    <property type="entry name" value="Amino acid/polyamine transporter I"/>
    <property type="match status" value="1"/>
</dbReference>
<comment type="subcellular location">
    <subcellularLocation>
        <location evidence="1">Membrane</location>
        <topology evidence="1">Multi-pass membrane protein</topology>
    </subcellularLocation>
</comment>
<accession>A0A1I7KX58</accession>
<feature type="transmembrane region" description="Helical" evidence="6">
    <location>
        <begin position="524"/>
        <end position="541"/>
    </location>
</feature>
<evidence type="ECO:0000256" key="4">
    <source>
        <dbReference type="ARBA" id="ARBA00022989"/>
    </source>
</evidence>
<organism evidence="8 9">
    <name type="scientific">Pontibacter akesuensis</name>
    <dbReference type="NCBI Taxonomy" id="388950"/>
    <lineage>
        <taxon>Bacteria</taxon>
        <taxon>Pseudomonadati</taxon>
        <taxon>Bacteroidota</taxon>
        <taxon>Cytophagia</taxon>
        <taxon>Cytophagales</taxon>
        <taxon>Hymenobacteraceae</taxon>
        <taxon>Pontibacter</taxon>
    </lineage>
</organism>
<evidence type="ECO:0000256" key="6">
    <source>
        <dbReference type="SAM" id="Phobius"/>
    </source>
</evidence>
<dbReference type="OrthoDB" id="9762947at2"/>
<dbReference type="InterPro" id="IPR029485">
    <property type="entry name" value="CAT_C"/>
</dbReference>
<feature type="transmembrane region" description="Helical" evidence="6">
    <location>
        <begin position="65"/>
        <end position="84"/>
    </location>
</feature>
<dbReference type="STRING" id="388950.GCA_001611675_02927"/>
<dbReference type="GO" id="GO:0016020">
    <property type="term" value="C:membrane"/>
    <property type="evidence" value="ECO:0007669"/>
    <property type="project" value="UniProtKB-SubCell"/>
</dbReference>
<gene>
    <name evidence="8" type="ORF">SAMN04487941_0057</name>
</gene>
<feature type="transmembrane region" description="Helical" evidence="6">
    <location>
        <begin position="500"/>
        <end position="517"/>
    </location>
</feature>
<feature type="domain" description="Cationic amino acid transporter C-terminal" evidence="7">
    <location>
        <begin position="523"/>
        <end position="566"/>
    </location>
</feature>
<proteinExistence type="predicted"/>
<dbReference type="InterPro" id="IPR002293">
    <property type="entry name" value="AA/rel_permease1"/>
</dbReference>
<keyword evidence="2" id="KW-0813">Transport</keyword>
<protein>
    <submittedName>
        <fullName evidence="8">Amino acid/polyamine/organocation transporter, APC superfamily</fullName>
    </submittedName>
</protein>
<evidence type="ECO:0000259" key="7">
    <source>
        <dbReference type="Pfam" id="PF13906"/>
    </source>
</evidence>
<feature type="transmembrane region" description="Helical" evidence="6">
    <location>
        <begin position="229"/>
        <end position="249"/>
    </location>
</feature>
<dbReference type="Pfam" id="PF13906">
    <property type="entry name" value="AA_permease_C"/>
    <property type="match status" value="1"/>
</dbReference>
<feature type="transmembrane region" description="Helical" evidence="6">
    <location>
        <begin position="396"/>
        <end position="415"/>
    </location>
</feature>
<dbReference type="RefSeq" id="WP_068838845.1">
    <property type="nucleotide sequence ID" value="NZ_BMXC01000005.1"/>
</dbReference>
<sequence>MQNLTRRKSVAALQADYATAGDVHGNDLVRTLRLRDLVAFGIAAIIGAGIFSTIGNASAAGGPGVSLLFIFTAIACGFSALCYAQFASTIPVSGSAYTYAYATFGELVAWIIGWDLLMEYAIGNIAVAISWSDYFTAVLRGVGLGIPEYLTMDYLSAMRGHEAAQGMLAQGQAFVSLPTGMQQAFNAWQQAPALGGIRLVADFPALAITVLITYLVYIGIKESKRTANILVLLKLIVILLVITVGAFYVQADNWTPFAPNGITGILKGVSAVFFAYIGFDAISTTAEECENPQRDLPRAMVYTLIICTVLYVILALVLTGMVPYTELAVGDPLSFVFARVGLDFMAGIVAVSAIIAMASVLLVFQYGQPRIWMAMSRDGLLPGAFSRIHPKHKTPYFATIVTGIVVAVPALFMNLTEVTDLTSIGTLFAFVLVCGGILVLDHRQGTTQANKGFKVPYINGKFVLPFILAALSVILLHYNTQAIDSFFILAGGWDALQHKLPMLGFLAVVAVMTVLTFRKNLSLIPVLGLLTNLYLMSELGITNWSRFLAWLALGLVIYFAYGYRKSKLNIR</sequence>
<dbReference type="EMBL" id="FPCA01000011">
    <property type="protein sequence ID" value="SFV02005.1"/>
    <property type="molecule type" value="Genomic_DNA"/>
</dbReference>
<dbReference type="PANTHER" id="PTHR43243">
    <property type="entry name" value="INNER MEMBRANE TRANSPORTER YGJI-RELATED"/>
    <property type="match status" value="1"/>
</dbReference>
<evidence type="ECO:0000256" key="3">
    <source>
        <dbReference type="ARBA" id="ARBA00022692"/>
    </source>
</evidence>
<dbReference type="Pfam" id="PF13520">
    <property type="entry name" value="AA_permease_2"/>
    <property type="match status" value="1"/>
</dbReference>
<feature type="transmembrane region" description="Helical" evidence="6">
    <location>
        <begin position="37"/>
        <end position="59"/>
    </location>
</feature>
<feature type="transmembrane region" description="Helical" evidence="6">
    <location>
        <begin position="344"/>
        <end position="367"/>
    </location>
</feature>
<dbReference type="AlphaFoldDB" id="A0A1I7KX58"/>
<evidence type="ECO:0000256" key="1">
    <source>
        <dbReference type="ARBA" id="ARBA00004141"/>
    </source>
</evidence>
<evidence type="ECO:0000313" key="8">
    <source>
        <dbReference type="EMBL" id="SFV02005.1"/>
    </source>
</evidence>
<reference evidence="9" key="1">
    <citation type="submission" date="2016-10" db="EMBL/GenBank/DDBJ databases">
        <authorList>
            <person name="Varghese N."/>
        </authorList>
    </citation>
    <scope>NUCLEOTIDE SEQUENCE [LARGE SCALE GENOMIC DNA]</scope>
    <source>
        <strain evidence="9">DSM 18820</strain>
    </source>
</reference>
<dbReference type="PIRSF" id="PIRSF006060">
    <property type="entry name" value="AA_transporter"/>
    <property type="match status" value="1"/>
</dbReference>
<dbReference type="GO" id="GO:0015171">
    <property type="term" value="F:amino acid transmembrane transporter activity"/>
    <property type="evidence" value="ECO:0007669"/>
    <property type="project" value="TreeGrafter"/>
</dbReference>
<feature type="transmembrane region" description="Helical" evidence="6">
    <location>
        <begin position="421"/>
        <end position="441"/>
    </location>
</feature>
<keyword evidence="5 6" id="KW-0472">Membrane</keyword>
<feature type="transmembrane region" description="Helical" evidence="6">
    <location>
        <begin position="196"/>
        <end position="217"/>
    </location>
</feature>
<evidence type="ECO:0000313" key="9">
    <source>
        <dbReference type="Proteomes" id="UP000182491"/>
    </source>
</evidence>
<feature type="transmembrane region" description="Helical" evidence="6">
    <location>
        <begin position="300"/>
        <end position="324"/>
    </location>
</feature>
<name>A0A1I7KX58_9BACT</name>
<feature type="transmembrane region" description="Helical" evidence="6">
    <location>
        <begin position="462"/>
        <end position="480"/>
    </location>
</feature>
<evidence type="ECO:0000256" key="2">
    <source>
        <dbReference type="ARBA" id="ARBA00022448"/>
    </source>
</evidence>
<keyword evidence="9" id="KW-1185">Reference proteome</keyword>
<evidence type="ECO:0000256" key="5">
    <source>
        <dbReference type="ARBA" id="ARBA00023136"/>
    </source>
</evidence>
<dbReference type="Proteomes" id="UP000182491">
    <property type="component" value="Unassembled WGS sequence"/>
</dbReference>
<feature type="transmembrane region" description="Helical" evidence="6">
    <location>
        <begin position="261"/>
        <end position="279"/>
    </location>
</feature>